<reference evidence="1 2" key="1">
    <citation type="journal article" date="2014" name="PLoS ONE">
        <title>Identification and Characterization of a New Erythromycin Biosynthetic Gene Cluster in Actinopolyspora erythraea YIM90600, a Novel Erythronolide-Producing Halophilic Actinomycete Isolated from Salt Field.</title>
        <authorList>
            <person name="Chen D."/>
            <person name="Feng J."/>
            <person name="Huang L."/>
            <person name="Zhang Q."/>
            <person name="Wu J."/>
            <person name="Zhu X."/>
            <person name="Duan Y."/>
            <person name="Xu Z."/>
        </authorList>
    </citation>
    <scope>NUCLEOTIDE SEQUENCE [LARGE SCALE GENOMIC DNA]</scope>
    <source>
        <strain evidence="1 2">YIM90600</strain>
    </source>
</reference>
<gene>
    <name evidence="1" type="ORF">IL38_22110</name>
</gene>
<accession>A0ABR4WZB7</accession>
<comment type="caution">
    <text evidence="1">The sequence shown here is derived from an EMBL/GenBank/DDBJ whole genome shotgun (WGS) entry which is preliminary data.</text>
</comment>
<organism evidence="1 2">
    <name type="scientific">Actinopolyspora erythraea</name>
    <dbReference type="NCBI Taxonomy" id="414996"/>
    <lineage>
        <taxon>Bacteria</taxon>
        <taxon>Bacillati</taxon>
        <taxon>Actinomycetota</taxon>
        <taxon>Actinomycetes</taxon>
        <taxon>Actinopolysporales</taxon>
        <taxon>Actinopolysporaceae</taxon>
        <taxon>Actinopolyspora</taxon>
    </lineage>
</organism>
<evidence type="ECO:0000313" key="2">
    <source>
        <dbReference type="Proteomes" id="UP000029737"/>
    </source>
</evidence>
<evidence type="ECO:0000313" key="1">
    <source>
        <dbReference type="EMBL" id="KGI79647.1"/>
    </source>
</evidence>
<dbReference type="EMBL" id="JPMV01000041">
    <property type="protein sequence ID" value="KGI79647.1"/>
    <property type="molecule type" value="Genomic_DNA"/>
</dbReference>
<proteinExistence type="predicted"/>
<sequence>MLRREFDTGFGELQRGAAVQMHYEEVTTGFGRRQREDAGEKGRRIVLVVCGDDRVVEQNGQRVVSRET</sequence>
<name>A0ABR4WZB7_9ACTN</name>
<protein>
    <submittedName>
        <fullName evidence="1">Uncharacterized protein</fullName>
    </submittedName>
</protein>
<keyword evidence="2" id="KW-1185">Reference proteome</keyword>
<dbReference type="Proteomes" id="UP000029737">
    <property type="component" value="Unassembled WGS sequence"/>
</dbReference>